<feature type="compositionally biased region" description="Pro residues" evidence="1">
    <location>
        <begin position="1"/>
        <end position="21"/>
    </location>
</feature>
<reference evidence="2 3" key="1">
    <citation type="submission" date="2020-05" db="EMBL/GenBank/DDBJ databases">
        <title>Identification and distribution of gene clusters putatively required for synthesis of sphingolipid metabolism inhibitors in phylogenetically diverse species of the filamentous fungus Fusarium.</title>
        <authorList>
            <person name="Kim H.-S."/>
            <person name="Busman M."/>
            <person name="Brown D.W."/>
            <person name="Divon H."/>
            <person name="Uhlig S."/>
            <person name="Proctor R.H."/>
        </authorList>
    </citation>
    <scope>NUCLEOTIDE SEQUENCE [LARGE SCALE GENOMIC DNA]</scope>
    <source>
        <strain evidence="2 3">NRRL 26131</strain>
    </source>
</reference>
<comment type="caution">
    <text evidence="2">The sequence shown here is derived from an EMBL/GenBank/DDBJ whole genome shotgun (WGS) entry which is preliminary data.</text>
</comment>
<accession>A0A8H5YWB3</accession>
<gene>
    <name evidence="2" type="ORF">FGLOB1_1027</name>
</gene>
<evidence type="ECO:0000313" key="2">
    <source>
        <dbReference type="EMBL" id="KAF5719829.1"/>
    </source>
</evidence>
<keyword evidence="3" id="KW-1185">Reference proteome</keyword>
<dbReference type="EMBL" id="JAAQPF010000029">
    <property type="protein sequence ID" value="KAF5719829.1"/>
    <property type="molecule type" value="Genomic_DNA"/>
</dbReference>
<feature type="region of interest" description="Disordered" evidence="1">
    <location>
        <begin position="1"/>
        <end position="25"/>
    </location>
</feature>
<evidence type="ECO:0000256" key="1">
    <source>
        <dbReference type="SAM" id="MobiDB-lite"/>
    </source>
</evidence>
<dbReference type="Proteomes" id="UP000532311">
    <property type="component" value="Unassembled WGS sequence"/>
</dbReference>
<sequence length="130" mass="14881">MENSQPQPPVEPVRPVDPPTGWPLCERDDAEGIRAYNTYVNEWTTWASADPLEDKDKWGEALKLVNICGGKNPFSCAITQAAEKELEGERYEKKWYPRSRIRGIRPYNEEGPSFNSRIFEGLTPVRPQTN</sequence>
<organism evidence="2 3">
    <name type="scientific">Fusarium globosum</name>
    <dbReference type="NCBI Taxonomy" id="78864"/>
    <lineage>
        <taxon>Eukaryota</taxon>
        <taxon>Fungi</taxon>
        <taxon>Dikarya</taxon>
        <taxon>Ascomycota</taxon>
        <taxon>Pezizomycotina</taxon>
        <taxon>Sordariomycetes</taxon>
        <taxon>Hypocreomycetidae</taxon>
        <taxon>Hypocreales</taxon>
        <taxon>Nectriaceae</taxon>
        <taxon>Fusarium</taxon>
        <taxon>Fusarium fujikuroi species complex</taxon>
    </lineage>
</organism>
<name>A0A8H5YWB3_9HYPO</name>
<evidence type="ECO:0000313" key="3">
    <source>
        <dbReference type="Proteomes" id="UP000532311"/>
    </source>
</evidence>
<protein>
    <submittedName>
        <fullName evidence="2">Uncharacterized protein</fullName>
    </submittedName>
</protein>
<proteinExistence type="predicted"/>
<dbReference type="AlphaFoldDB" id="A0A8H5YWB3"/>